<evidence type="ECO:0000313" key="3">
    <source>
        <dbReference type="Proteomes" id="UP001556118"/>
    </source>
</evidence>
<reference evidence="2 3" key="1">
    <citation type="submission" date="2024-06" db="EMBL/GenBank/DDBJ databases">
        <title>Novosphingobium rhizovicinus M1R2S20.</title>
        <authorList>
            <person name="Sun J.-Q."/>
        </authorList>
    </citation>
    <scope>NUCLEOTIDE SEQUENCE [LARGE SCALE GENOMIC DNA]</scope>
    <source>
        <strain evidence="2 3">M1R2S20</strain>
    </source>
</reference>
<sequence length="92" mass="10273">MVVVASFLFVIAGVTSLVAAARAFHLSLPALRYLRRKLRSPEYGSEIVISLLEAPVATSATRNLRRRRQQRHLAAKPTTHRLRQSVKPRTAA</sequence>
<organism evidence="2 3">
    <name type="scientific">Novosphingobium rhizovicinum</name>
    <dbReference type="NCBI Taxonomy" id="3228928"/>
    <lineage>
        <taxon>Bacteria</taxon>
        <taxon>Pseudomonadati</taxon>
        <taxon>Pseudomonadota</taxon>
        <taxon>Alphaproteobacteria</taxon>
        <taxon>Sphingomonadales</taxon>
        <taxon>Sphingomonadaceae</taxon>
        <taxon>Novosphingobium</taxon>
    </lineage>
</organism>
<dbReference type="RefSeq" id="WP_367773083.1">
    <property type="nucleotide sequence ID" value="NZ_JBFNXR010000033.1"/>
</dbReference>
<protein>
    <recommendedName>
        <fullName evidence="4">Secreted protein</fullName>
    </recommendedName>
</protein>
<name>A0ABV3RBK9_9SPHN</name>
<dbReference type="EMBL" id="JBFNXR010000033">
    <property type="protein sequence ID" value="MEW9855481.1"/>
    <property type="molecule type" value="Genomic_DNA"/>
</dbReference>
<dbReference type="Proteomes" id="UP001556118">
    <property type="component" value="Unassembled WGS sequence"/>
</dbReference>
<accession>A0ABV3RBK9</accession>
<comment type="caution">
    <text evidence="2">The sequence shown here is derived from an EMBL/GenBank/DDBJ whole genome shotgun (WGS) entry which is preliminary data.</text>
</comment>
<gene>
    <name evidence="2" type="ORF">ABUH87_09920</name>
</gene>
<feature type="compositionally biased region" description="Basic residues" evidence="1">
    <location>
        <begin position="63"/>
        <end position="86"/>
    </location>
</feature>
<feature type="region of interest" description="Disordered" evidence="1">
    <location>
        <begin position="62"/>
        <end position="92"/>
    </location>
</feature>
<evidence type="ECO:0000313" key="2">
    <source>
        <dbReference type="EMBL" id="MEW9855481.1"/>
    </source>
</evidence>
<evidence type="ECO:0000256" key="1">
    <source>
        <dbReference type="SAM" id="MobiDB-lite"/>
    </source>
</evidence>
<keyword evidence="3" id="KW-1185">Reference proteome</keyword>
<proteinExistence type="predicted"/>
<evidence type="ECO:0008006" key="4">
    <source>
        <dbReference type="Google" id="ProtNLM"/>
    </source>
</evidence>